<proteinExistence type="predicted"/>
<feature type="compositionally biased region" description="Basic and acidic residues" evidence="1">
    <location>
        <begin position="238"/>
        <end position="284"/>
    </location>
</feature>
<organism evidence="2">
    <name type="scientific">Collinsella intestinalis</name>
    <dbReference type="NCBI Taxonomy" id="147207"/>
    <lineage>
        <taxon>Bacteria</taxon>
        <taxon>Bacillati</taxon>
        <taxon>Actinomycetota</taxon>
        <taxon>Coriobacteriia</taxon>
        <taxon>Coriobacteriales</taxon>
        <taxon>Coriobacteriaceae</taxon>
        <taxon>Collinsella</taxon>
    </lineage>
</organism>
<evidence type="ECO:0000313" key="2">
    <source>
        <dbReference type="EMBL" id="VYT71354.1"/>
    </source>
</evidence>
<feature type="compositionally biased region" description="Basic residues" evidence="1">
    <location>
        <begin position="285"/>
        <end position="295"/>
    </location>
</feature>
<gene>
    <name evidence="2" type="ORF">CILFYP54_01343</name>
</gene>
<accession>A0A6N2YWC8</accession>
<protein>
    <submittedName>
        <fullName evidence="2">Uncharacterized protein</fullName>
    </submittedName>
</protein>
<feature type="compositionally biased region" description="Basic residues" evidence="1">
    <location>
        <begin position="226"/>
        <end position="237"/>
    </location>
</feature>
<evidence type="ECO:0000256" key="1">
    <source>
        <dbReference type="SAM" id="MobiDB-lite"/>
    </source>
</evidence>
<dbReference type="AlphaFoldDB" id="A0A6N2YWC8"/>
<feature type="region of interest" description="Disordered" evidence="1">
    <location>
        <begin position="219"/>
        <end position="295"/>
    </location>
</feature>
<dbReference type="RefSeq" id="WP_156848189.1">
    <property type="nucleotide sequence ID" value="NZ_CACRTN010000009.1"/>
</dbReference>
<reference evidence="2" key="1">
    <citation type="submission" date="2019-11" db="EMBL/GenBank/DDBJ databases">
        <authorList>
            <person name="Feng L."/>
        </authorList>
    </citation>
    <scope>NUCLEOTIDE SEQUENCE</scope>
    <source>
        <strain evidence="2">CintestinalisLFYP54</strain>
    </source>
</reference>
<name>A0A6N2YWC8_9ACTN</name>
<sequence>MRTGQNATTSLIRRARQIEEAAKTERLRERDDLRKEVESFVADPESWREYLRTVVDCPRRAPEEVVALTRYRLDLGLERLPRLMCLEELAAAGRAPREGAEGVELTATSAMGPKGDKTTLFAIEDTVATDGQTTRPPAPKSRKVDTSDPEAMDAFVAAAGKCDLDALTPQAEYVVSICYGLDFEDDPVPPLPPARTAAELYEALERVGQSVDEVQRKIDAALSNPHRARRAVKKGARPPKEMDDVTPRAHDPKVIGRRDAEKRLGPRAPTKEELSRMTADDVAKAVRKGVKGRKP</sequence>
<dbReference type="EMBL" id="CACRTN010000009">
    <property type="protein sequence ID" value="VYT71354.1"/>
    <property type="molecule type" value="Genomic_DNA"/>
</dbReference>